<organism evidence="18">
    <name type="scientific">Acidithiobacillus ferrianus</name>
    <dbReference type="NCBI Taxonomy" id="2678518"/>
    <lineage>
        <taxon>Bacteria</taxon>
        <taxon>Pseudomonadati</taxon>
        <taxon>Pseudomonadota</taxon>
        <taxon>Acidithiobacillia</taxon>
        <taxon>Acidithiobacillales</taxon>
        <taxon>Acidithiobacillaceae</taxon>
        <taxon>Acidithiobacillus</taxon>
    </lineage>
</organism>
<evidence type="ECO:0000259" key="16">
    <source>
        <dbReference type="Pfam" id="PF00593"/>
    </source>
</evidence>
<dbReference type="InterPro" id="IPR036942">
    <property type="entry name" value="Beta-barrel_TonB_sf"/>
</dbReference>
<feature type="domain" description="TonB-dependent receptor-like beta-barrel" evidence="16">
    <location>
        <begin position="310"/>
        <end position="756"/>
    </location>
</feature>
<feature type="signal peptide" evidence="15">
    <location>
        <begin position="1"/>
        <end position="29"/>
    </location>
</feature>
<dbReference type="RefSeq" id="WP_163097834.1">
    <property type="nucleotide sequence ID" value="NZ_CP127523.1"/>
</dbReference>
<evidence type="ECO:0000256" key="13">
    <source>
        <dbReference type="PROSITE-ProRule" id="PRU10144"/>
    </source>
</evidence>
<feature type="short sequence motif" description="TonB C-terminal box" evidence="13">
    <location>
        <begin position="782"/>
        <end position="799"/>
    </location>
</feature>
<keyword evidence="8" id="KW-0406">Ion transport</keyword>
<dbReference type="PANTHER" id="PTHR32552">
    <property type="entry name" value="FERRICHROME IRON RECEPTOR-RELATED"/>
    <property type="match status" value="1"/>
</dbReference>
<dbReference type="InterPro" id="IPR012910">
    <property type="entry name" value="Plug_dom"/>
</dbReference>
<protein>
    <submittedName>
        <fullName evidence="18">TonB-dependent receptor plug domain-containing protein</fullName>
    </submittedName>
</protein>
<keyword evidence="5 12" id="KW-0812">Transmembrane</keyword>
<dbReference type="GO" id="GO:0009279">
    <property type="term" value="C:cell outer membrane"/>
    <property type="evidence" value="ECO:0007669"/>
    <property type="project" value="UniProtKB-SubCell"/>
</dbReference>
<evidence type="ECO:0000259" key="17">
    <source>
        <dbReference type="Pfam" id="PF07715"/>
    </source>
</evidence>
<accession>A0A845U8X0</accession>
<dbReference type="InterPro" id="IPR037066">
    <property type="entry name" value="Plug_dom_sf"/>
</dbReference>
<keyword evidence="18" id="KW-0675">Receptor</keyword>
<evidence type="ECO:0000256" key="14">
    <source>
        <dbReference type="RuleBase" id="RU003357"/>
    </source>
</evidence>
<dbReference type="Gene3D" id="2.40.170.20">
    <property type="entry name" value="TonB-dependent receptor, beta-barrel domain"/>
    <property type="match status" value="1"/>
</dbReference>
<dbReference type="Pfam" id="PF07715">
    <property type="entry name" value="Plug"/>
    <property type="match status" value="1"/>
</dbReference>
<dbReference type="SUPFAM" id="SSF56935">
    <property type="entry name" value="Porins"/>
    <property type="match status" value="1"/>
</dbReference>
<dbReference type="PROSITE" id="PS52016">
    <property type="entry name" value="TONB_DEPENDENT_REC_3"/>
    <property type="match status" value="1"/>
</dbReference>
<keyword evidence="10 12" id="KW-0472">Membrane</keyword>
<dbReference type="PROSITE" id="PS01156">
    <property type="entry name" value="TONB_DEPENDENT_REC_2"/>
    <property type="match status" value="1"/>
</dbReference>
<dbReference type="Pfam" id="PF00593">
    <property type="entry name" value="TonB_dep_Rec_b-barrel"/>
    <property type="match status" value="1"/>
</dbReference>
<evidence type="ECO:0000256" key="15">
    <source>
        <dbReference type="SAM" id="SignalP"/>
    </source>
</evidence>
<dbReference type="InterPro" id="IPR039426">
    <property type="entry name" value="TonB-dep_rcpt-like"/>
</dbReference>
<dbReference type="InterPro" id="IPR010917">
    <property type="entry name" value="TonB_rcpt_CS"/>
</dbReference>
<evidence type="ECO:0000256" key="5">
    <source>
        <dbReference type="ARBA" id="ARBA00022692"/>
    </source>
</evidence>
<dbReference type="GO" id="GO:0015344">
    <property type="term" value="F:siderophore uptake transmembrane transporter activity"/>
    <property type="evidence" value="ECO:0007669"/>
    <property type="project" value="TreeGrafter"/>
</dbReference>
<evidence type="ECO:0000256" key="8">
    <source>
        <dbReference type="ARBA" id="ARBA00023065"/>
    </source>
</evidence>
<evidence type="ECO:0000313" key="18">
    <source>
        <dbReference type="EMBL" id="NDU42619.1"/>
    </source>
</evidence>
<evidence type="ECO:0000256" key="10">
    <source>
        <dbReference type="ARBA" id="ARBA00023136"/>
    </source>
</evidence>
<dbReference type="PANTHER" id="PTHR32552:SF68">
    <property type="entry name" value="FERRICHROME OUTER MEMBRANE TRANSPORTER_PHAGE RECEPTOR"/>
    <property type="match status" value="1"/>
</dbReference>
<comment type="subcellular location">
    <subcellularLocation>
        <location evidence="1 12">Cell outer membrane</location>
        <topology evidence="1 12">Multi-pass membrane protein</topology>
    </subcellularLocation>
</comment>
<dbReference type="InterPro" id="IPR000531">
    <property type="entry name" value="Beta-barrel_TonB"/>
</dbReference>
<sequence>MFCQNRYKLLTIALAAVGFCSVLPISAHAGVTAPTKSARSLQSNRSVAVGEVSSNATTHLNEYDTTNHQLPTHKQLYKSGISIKVLGHNEVEAAGPAAGGAAILNYAPGVNVLASYGTGAAKAQISIDGIKQGWGNPNGTEAAHSISISFDGIPMNDPATGLWQSPEINQSSIIKGVNVTYGPGNPQDRWFNNIGGGVDFVPLQPTAKPGAKVGISYGSYDFKNIYFNVRTGDVDGFSAILAGGVSSGNSFLNVPTGSTLYSPSGTALPSHSYAWFFKARKTFKKGDDSFGAYLASGSAYKPYDILLYPGGATINGYNYTTGNAVPGPQYSEQTSGYYGAVPYKIDTNSTWMLYNKLNVDIGSGTTLHNDIWYRNGNRLHNRYAAYGVGAPNTNEYNNPHSSTYGDKLWFDSNLPYNDVAFGGYFIKGRENSRNAFFSSYAPYYASRFVPNDKYRSDYLDVTDLAAFLQDHIHPISSLDITPGVRIVSFDMNYTPFTTQYFPEASILYPKGNQSKLPASSRNLSAVEPSIHISWRPIRHLALYAGYSEAYQTPAFGGPGGPFQALPASSISLEKGQNYQAGFKVKVSNDGLFHHFFLNTNWFFTRFSNQYLPITLANGNVINAYGTSDYEGVNIYAVDNPLYWLHLFANLSLQKAYFSKYTVNGGNYNGLPVANVPSSTLNIGAYMKYYYSGVLVEPRFWVQYTGPQSMFNNIENAPSATAKTPAYTLVNLSVHTHVPMHVNYLKNVSIDVDVLNLLGRQYNTYEYITSGGTFGPSTAGDIAGWPGAPRTVYVSLSANF</sequence>
<evidence type="ECO:0000256" key="2">
    <source>
        <dbReference type="ARBA" id="ARBA00022448"/>
    </source>
</evidence>
<feature type="chain" id="PRO_5032308680" evidence="15">
    <location>
        <begin position="30"/>
        <end position="799"/>
    </location>
</feature>
<gene>
    <name evidence="18" type="ORF">GL267_08170</name>
</gene>
<evidence type="ECO:0000256" key="12">
    <source>
        <dbReference type="PROSITE-ProRule" id="PRU01360"/>
    </source>
</evidence>
<evidence type="ECO:0000256" key="11">
    <source>
        <dbReference type="ARBA" id="ARBA00023237"/>
    </source>
</evidence>
<evidence type="ECO:0000256" key="4">
    <source>
        <dbReference type="ARBA" id="ARBA00022496"/>
    </source>
</evidence>
<keyword evidence="9 14" id="KW-0798">TonB box</keyword>
<keyword evidence="4" id="KW-0410">Iron transport</keyword>
<evidence type="ECO:0000256" key="7">
    <source>
        <dbReference type="ARBA" id="ARBA00023004"/>
    </source>
</evidence>
<keyword evidence="2 12" id="KW-0813">Transport</keyword>
<keyword evidence="6 15" id="KW-0732">Signal</keyword>
<comment type="caution">
    <text evidence="18">The sequence shown here is derived from an EMBL/GenBank/DDBJ whole genome shotgun (WGS) entry which is preliminary data.</text>
</comment>
<dbReference type="Gene3D" id="2.170.130.10">
    <property type="entry name" value="TonB-dependent receptor, plug domain"/>
    <property type="match status" value="1"/>
</dbReference>
<evidence type="ECO:0000256" key="3">
    <source>
        <dbReference type="ARBA" id="ARBA00022452"/>
    </source>
</evidence>
<keyword evidence="3 12" id="KW-1134">Transmembrane beta strand</keyword>
<reference evidence="18" key="1">
    <citation type="submission" date="2019-11" db="EMBL/GenBank/DDBJ databases">
        <title>Acidithiobacillus ferrianus sp. nov.: a facultatively anaerobic and extremely acidophilic chemolithoautotroph.</title>
        <authorList>
            <person name="Norris P.R."/>
            <person name="Falagan C."/>
            <person name="Moya-Beltran A."/>
            <person name="Castro M."/>
            <person name="Quatrini R."/>
            <person name="Johnson D.B."/>
        </authorList>
    </citation>
    <scope>NUCLEOTIDE SEQUENCE [LARGE SCALE GENOMIC DNA]</scope>
    <source>
        <strain evidence="18">MG</strain>
    </source>
</reference>
<keyword evidence="7" id="KW-0408">Iron</keyword>
<evidence type="ECO:0000256" key="6">
    <source>
        <dbReference type="ARBA" id="ARBA00022729"/>
    </source>
</evidence>
<proteinExistence type="inferred from homology"/>
<dbReference type="AlphaFoldDB" id="A0A845U8X0"/>
<name>A0A845U8X0_9PROT</name>
<dbReference type="EMBL" id="WNJL01000030">
    <property type="protein sequence ID" value="NDU42619.1"/>
    <property type="molecule type" value="Genomic_DNA"/>
</dbReference>
<evidence type="ECO:0000256" key="9">
    <source>
        <dbReference type="ARBA" id="ARBA00023077"/>
    </source>
</evidence>
<comment type="similarity">
    <text evidence="12 14">Belongs to the TonB-dependent receptor family.</text>
</comment>
<feature type="domain" description="TonB-dependent receptor plug" evidence="17">
    <location>
        <begin position="78"/>
        <end position="183"/>
    </location>
</feature>
<evidence type="ECO:0000256" key="1">
    <source>
        <dbReference type="ARBA" id="ARBA00004571"/>
    </source>
</evidence>
<keyword evidence="11 12" id="KW-0998">Cell outer membrane</keyword>